<keyword evidence="1" id="KW-1133">Transmembrane helix</keyword>
<gene>
    <name evidence="2" type="ORF">LCGC14_0533830</name>
</gene>
<organism evidence="2">
    <name type="scientific">marine sediment metagenome</name>
    <dbReference type="NCBI Taxonomy" id="412755"/>
    <lineage>
        <taxon>unclassified sequences</taxon>
        <taxon>metagenomes</taxon>
        <taxon>ecological metagenomes</taxon>
    </lineage>
</organism>
<sequence length="128" mass="14194">MSKAFKIATNLMIPVSALLVFTLLAIYSLLMEFQFGLGKPGMVNLSDSATFLINSEGLKYFAYGGAVICAAFLIAWTILLIKDNAKYLLEMEIAILSVLGLWVIGTIFMPSTLLFLYLPLFEPFKLLK</sequence>
<dbReference type="EMBL" id="LAZR01000701">
    <property type="protein sequence ID" value="KKN60260.1"/>
    <property type="molecule type" value="Genomic_DNA"/>
</dbReference>
<comment type="caution">
    <text evidence="2">The sequence shown here is derived from an EMBL/GenBank/DDBJ whole genome shotgun (WGS) entry which is preliminary data.</text>
</comment>
<name>A0A0F9RUZ8_9ZZZZ</name>
<keyword evidence="1" id="KW-0812">Transmembrane</keyword>
<keyword evidence="1" id="KW-0472">Membrane</keyword>
<evidence type="ECO:0000313" key="2">
    <source>
        <dbReference type="EMBL" id="KKN60260.1"/>
    </source>
</evidence>
<proteinExistence type="predicted"/>
<evidence type="ECO:0000256" key="1">
    <source>
        <dbReference type="SAM" id="Phobius"/>
    </source>
</evidence>
<reference evidence="2" key="1">
    <citation type="journal article" date="2015" name="Nature">
        <title>Complex archaea that bridge the gap between prokaryotes and eukaryotes.</title>
        <authorList>
            <person name="Spang A."/>
            <person name="Saw J.H."/>
            <person name="Jorgensen S.L."/>
            <person name="Zaremba-Niedzwiedzka K."/>
            <person name="Martijn J."/>
            <person name="Lind A.E."/>
            <person name="van Eijk R."/>
            <person name="Schleper C."/>
            <person name="Guy L."/>
            <person name="Ettema T.J."/>
        </authorList>
    </citation>
    <scope>NUCLEOTIDE SEQUENCE</scope>
</reference>
<feature type="transmembrane region" description="Helical" evidence="1">
    <location>
        <begin position="93"/>
        <end position="118"/>
    </location>
</feature>
<accession>A0A0F9RUZ8</accession>
<feature type="transmembrane region" description="Helical" evidence="1">
    <location>
        <begin position="60"/>
        <end position="81"/>
    </location>
</feature>
<dbReference type="AlphaFoldDB" id="A0A0F9RUZ8"/>
<feature type="transmembrane region" description="Helical" evidence="1">
    <location>
        <begin position="7"/>
        <end position="30"/>
    </location>
</feature>
<protein>
    <submittedName>
        <fullName evidence="2">Uncharacterized protein</fullName>
    </submittedName>
</protein>